<accession>R8W4V9</accession>
<dbReference type="HOGENOM" id="CLU_2273701_0_0_9"/>
<reference evidence="1 2" key="1">
    <citation type="submission" date="2013-01" db="EMBL/GenBank/DDBJ databases">
        <title>The Genome Sequence of Butyricicoccus pullicaecorum 1.2.</title>
        <authorList>
            <consortium name="The Broad Institute Genome Sequencing Platform"/>
            <person name="Earl A."/>
            <person name="Ward D."/>
            <person name="Feldgarden M."/>
            <person name="Gevers D."/>
            <person name="Van Immerseel F."/>
            <person name="Eeckhaut V."/>
            <person name="Walker B."/>
            <person name="Young S.K."/>
            <person name="Zeng Q."/>
            <person name="Gargeya S."/>
            <person name="Fitzgerald M."/>
            <person name="Haas B."/>
            <person name="Abouelleil A."/>
            <person name="Alvarado L."/>
            <person name="Arachchi H.M."/>
            <person name="Berlin A.M."/>
            <person name="Chapman S.B."/>
            <person name="Dewar J."/>
            <person name="Goldberg J."/>
            <person name="Griggs A."/>
            <person name="Gujja S."/>
            <person name="Hansen M."/>
            <person name="Howarth C."/>
            <person name="Imamovic A."/>
            <person name="Larimer J."/>
            <person name="McCowan C."/>
            <person name="Murphy C."/>
            <person name="Neiman D."/>
            <person name="Pearson M."/>
            <person name="Priest M."/>
            <person name="Roberts A."/>
            <person name="Saif S."/>
            <person name="Shea T."/>
            <person name="Sisk P."/>
            <person name="Sykes S."/>
            <person name="Wortman J."/>
            <person name="Nusbaum C."/>
            <person name="Birren B."/>
        </authorList>
    </citation>
    <scope>NUCLEOTIDE SEQUENCE [LARGE SCALE GENOMIC DNA]</scope>
    <source>
        <strain evidence="1 2">1.2</strain>
    </source>
</reference>
<evidence type="ECO:0000313" key="1">
    <source>
        <dbReference type="EMBL" id="EOQ39898.1"/>
    </source>
</evidence>
<dbReference type="InterPro" id="IPR011856">
    <property type="entry name" value="tRNA_endonuc-like_dom_sf"/>
</dbReference>
<name>R8W4V9_9FIRM</name>
<dbReference type="Proteomes" id="UP000013981">
    <property type="component" value="Unassembled WGS sequence"/>
</dbReference>
<dbReference type="Gene3D" id="3.40.1350.10">
    <property type="match status" value="1"/>
</dbReference>
<dbReference type="InterPro" id="IPR011335">
    <property type="entry name" value="Restrct_endonuc-II-like"/>
</dbReference>
<keyword evidence="2" id="KW-1185">Reference proteome</keyword>
<dbReference type="SUPFAM" id="SSF52980">
    <property type="entry name" value="Restriction endonuclease-like"/>
    <property type="match status" value="1"/>
</dbReference>
<protein>
    <recommendedName>
        <fullName evidence="3">TnsA endonuclease N-terminal domain-containing protein</fullName>
    </recommendedName>
</protein>
<organism evidence="1 2">
    <name type="scientific">Butyricicoccus pullicaecorum 1.2</name>
    <dbReference type="NCBI Taxonomy" id="1203606"/>
    <lineage>
        <taxon>Bacteria</taxon>
        <taxon>Bacillati</taxon>
        <taxon>Bacillota</taxon>
        <taxon>Clostridia</taxon>
        <taxon>Eubacteriales</taxon>
        <taxon>Butyricicoccaceae</taxon>
        <taxon>Butyricicoccus</taxon>
    </lineage>
</organism>
<gene>
    <name evidence="1" type="ORF">HMPREF1526_00595</name>
</gene>
<evidence type="ECO:0000313" key="2">
    <source>
        <dbReference type="Proteomes" id="UP000013981"/>
    </source>
</evidence>
<dbReference type="EMBL" id="AQOB01000002">
    <property type="protein sequence ID" value="EOQ39898.1"/>
    <property type="molecule type" value="Genomic_DNA"/>
</dbReference>
<sequence>MQKKNYKGRCEKKELTKSKETCRFFGDIQSAYGDILENDPKVTEIICNMPMEGLELGEYTSDFVCKLSDSTYMVRECVQRKHLIKPKTVKELEESRKFWAKHGISNWGIVTNKEEYHEGQP</sequence>
<dbReference type="OrthoDB" id="1681912at2"/>
<dbReference type="GO" id="GO:0003676">
    <property type="term" value="F:nucleic acid binding"/>
    <property type="evidence" value="ECO:0007669"/>
    <property type="project" value="InterPro"/>
</dbReference>
<evidence type="ECO:0008006" key="3">
    <source>
        <dbReference type="Google" id="ProtNLM"/>
    </source>
</evidence>
<comment type="caution">
    <text evidence="1">The sequence shown here is derived from an EMBL/GenBank/DDBJ whole genome shotgun (WGS) entry which is preliminary data.</text>
</comment>
<dbReference type="AlphaFoldDB" id="R8W4V9"/>
<dbReference type="RefSeq" id="WP_016146801.1">
    <property type="nucleotide sequence ID" value="NZ_KB976103.1"/>
</dbReference>
<dbReference type="eggNOG" id="ENOG5031EWH">
    <property type="taxonomic scope" value="Bacteria"/>
</dbReference>
<proteinExistence type="predicted"/>